<evidence type="ECO:0000313" key="2">
    <source>
        <dbReference type="WBParaSite" id="PSAMB.scaffold3819size16772.g22642.t1"/>
    </source>
</evidence>
<proteinExistence type="predicted"/>
<keyword evidence="1" id="KW-1185">Reference proteome</keyword>
<organism evidence="1 2">
    <name type="scientific">Plectus sambesii</name>
    <dbReference type="NCBI Taxonomy" id="2011161"/>
    <lineage>
        <taxon>Eukaryota</taxon>
        <taxon>Metazoa</taxon>
        <taxon>Ecdysozoa</taxon>
        <taxon>Nematoda</taxon>
        <taxon>Chromadorea</taxon>
        <taxon>Plectida</taxon>
        <taxon>Plectina</taxon>
        <taxon>Plectoidea</taxon>
        <taxon>Plectidae</taxon>
        <taxon>Plectus</taxon>
    </lineage>
</organism>
<name>A0A914WD30_9BILA</name>
<sequence length="110" mass="11987">MVESMSSSGQMVMPPRWSNGFVSRDLILRDDWEDEMNDTSTPKYSDGFVRDQSSLKGGGMWNFAALIEYMKSADAGFIPIEGDIKVEDTAVVSDAGVEEITLNGVSIGAK</sequence>
<dbReference type="Proteomes" id="UP000887566">
    <property type="component" value="Unplaced"/>
</dbReference>
<protein>
    <submittedName>
        <fullName evidence="2">Uncharacterized protein</fullName>
    </submittedName>
</protein>
<dbReference type="AlphaFoldDB" id="A0A914WD30"/>
<dbReference type="WBParaSite" id="PSAMB.scaffold3819size16772.g22642.t1">
    <property type="protein sequence ID" value="PSAMB.scaffold3819size16772.g22642.t1"/>
    <property type="gene ID" value="PSAMB.scaffold3819size16772.g22642"/>
</dbReference>
<evidence type="ECO:0000313" key="1">
    <source>
        <dbReference type="Proteomes" id="UP000887566"/>
    </source>
</evidence>
<accession>A0A914WD30</accession>
<reference evidence="2" key="1">
    <citation type="submission" date="2022-11" db="UniProtKB">
        <authorList>
            <consortium name="WormBaseParasite"/>
        </authorList>
    </citation>
    <scope>IDENTIFICATION</scope>
</reference>